<comment type="subcellular location">
    <subcellularLocation>
        <location evidence="1">Cell membrane</location>
        <topology evidence="1">Multi-pass membrane protein</topology>
    </subcellularLocation>
</comment>
<sequence length="365" mass="39027">MISTRLSRYIFWQTLMGVVGAACVIIAVIILIDFVETSRDISRRADVGALQALELTLLKTPKLVQDTLAFIVLFGVLFTFFRLNRRSELIVMRASGYSAWRILAPAGALTLVAGLLGAALLNPLSAATNARFETLRAQHVLARGEAPSTPRIWLRETTPYGFVFIGAQSIDPDASSLNAPVFRFFMETPQGAPRLERTVFADQAELRGGFWALSGASEAMPGDPLEALGEVSLPTSIGAQALFERVRSPEGVSFWRLPGVIDSAREAGLSSRPYELRWQSLMAQPLLLFAAALLAIGATLRLHRLGGAAAFAAAGAGAGFLLFFSQALLLGLGEAGTLGPITAAWTTPALFTLAGLFFIATTEDG</sequence>
<gene>
    <name evidence="7" type="ORF">F1654_03955</name>
</gene>
<dbReference type="GO" id="GO:0015920">
    <property type="term" value="P:lipopolysaccharide transport"/>
    <property type="evidence" value="ECO:0007669"/>
    <property type="project" value="TreeGrafter"/>
</dbReference>
<evidence type="ECO:0000313" key="7">
    <source>
        <dbReference type="EMBL" id="KAA5805148.1"/>
    </source>
</evidence>
<evidence type="ECO:0000256" key="3">
    <source>
        <dbReference type="ARBA" id="ARBA00022692"/>
    </source>
</evidence>
<evidence type="ECO:0000313" key="8">
    <source>
        <dbReference type="Proteomes" id="UP000325122"/>
    </source>
</evidence>
<feature type="transmembrane region" description="Helical" evidence="6">
    <location>
        <begin position="63"/>
        <end position="81"/>
    </location>
</feature>
<dbReference type="Pfam" id="PF03739">
    <property type="entry name" value="LptF_LptG"/>
    <property type="match status" value="1"/>
</dbReference>
<comment type="caution">
    <text evidence="7">The sequence shown here is derived from an EMBL/GenBank/DDBJ whole genome shotgun (WGS) entry which is preliminary data.</text>
</comment>
<dbReference type="PANTHER" id="PTHR33529:SF2">
    <property type="entry name" value="LIPOPOLYSACCHARIDE EXPORT SYSTEM PERMEASE PROTEIN LPTG"/>
    <property type="match status" value="1"/>
</dbReference>
<proteinExistence type="predicted"/>
<feature type="transmembrane region" description="Helical" evidence="6">
    <location>
        <begin position="102"/>
        <end position="121"/>
    </location>
</feature>
<feature type="transmembrane region" description="Helical" evidence="6">
    <location>
        <begin position="307"/>
        <end position="329"/>
    </location>
</feature>
<dbReference type="InterPro" id="IPR005495">
    <property type="entry name" value="LptG/LptF_permease"/>
</dbReference>
<keyword evidence="2" id="KW-1003">Cell membrane</keyword>
<keyword evidence="5 6" id="KW-0472">Membrane</keyword>
<dbReference type="EMBL" id="VWOJ01000001">
    <property type="protein sequence ID" value="KAA5805148.1"/>
    <property type="molecule type" value="Genomic_DNA"/>
</dbReference>
<evidence type="ECO:0000256" key="5">
    <source>
        <dbReference type="ARBA" id="ARBA00023136"/>
    </source>
</evidence>
<accession>A0A5M6ZPI1</accession>
<dbReference type="GO" id="GO:0043190">
    <property type="term" value="C:ATP-binding cassette (ABC) transporter complex"/>
    <property type="evidence" value="ECO:0007669"/>
    <property type="project" value="TreeGrafter"/>
</dbReference>
<protein>
    <submittedName>
        <fullName evidence="7">LptF/LptG family permease</fullName>
    </submittedName>
</protein>
<dbReference type="PROSITE" id="PS51257">
    <property type="entry name" value="PROKAR_LIPOPROTEIN"/>
    <property type="match status" value="1"/>
</dbReference>
<evidence type="ECO:0000256" key="2">
    <source>
        <dbReference type="ARBA" id="ARBA00022475"/>
    </source>
</evidence>
<dbReference type="RefSeq" id="WP_150022179.1">
    <property type="nucleotide sequence ID" value="NZ_VWOJ01000001.1"/>
</dbReference>
<evidence type="ECO:0000256" key="1">
    <source>
        <dbReference type="ARBA" id="ARBA00004651"/>
    </source>
</evidence>
<dbReference type="Proteomes" id="UP000325122">
    <property type="component" value="Unassembled WGS sequence"/>
</dbReference>
<feature type="transmembrane region" description="Helical" evidence="6">
    <location>
        <begin position="9"/>
        <end position="32"/>
    </location>
</feature>
<keyword evidence="4 6" id="KW-1133">Transmembrane helix</keyword>
<feature type="transmembrane region" description="Helical" evidence="6">
    <location>
        <begin position="341"/>
        <end position="360"/>
    </location>
</feature>
<reference evidence="7 8" key="1">
    <citation type="submission" date="2019-09" db="EMBL/GenBank/DDBJ databases">
        <authorList>
            <person name="Kevbrin V."/>
            <person name="Grouzdev D.S."/>
        </authorList>
    </citation>
    <scope>NUCLEOTIDE SEQUENCE [LARGE SCALE GENOMIC DNA]</scope>
    <source>
        <strain evidence="7 8">G-192</strain>
    </source>
</reference>
<evidence type="ECO:0000256" key="6">
    <source>
        <dbReference type="SAM" id="Phobius"/>
    </source>
</evidence>
<dbReference type="PANTHER" id="PTHR33529">
    <property type="entry name" value="SLR0882 PROTEIN-RELATED"/>
    <property type="match status" value="1"/>
</dbReference>
<organism evidence="7 8">
    <name type="scientific">Alkalicaulis satelles</name>
    <dbReference type="NCBI Taxonomy" id="2609175"/>
    <lineage>
        <taxon>Bacteria</taxon>
        <taxon>Pseudomonadati</taxon>
        <taxon>Pseudomonadota</taxon>
        <taxon>Alphaproteobacteria</taxon>
        <taxon>Maricaulales</taxon>
        <taxon>Maricaulaceae</taxon>
        <taxon>Alkalicaulis</taxon>
    </lineage>
</organism>
<feature type="transmembrane region" description="Helical" evidence="6">
    <location>
        <begin position="281"/>
        <end position="300"/>
    </location>
</feature>
<evidence type="ECO:0000256" key="4">
    <source>
        <dbReference type="ARBA" id="ARBA00022989"/>
    </source>
</evidence>
<keyword evidence="3 6" id="KW-0812">Transmembrane</keyword>
<name>A0A5M6ZPI1_9PROT</name>
<keyword evidence="8" id="KW-1185">Reference proteome</keyword>
<dbReference type="AlphaFoldDB" id="A0A5M6ZPI1"/>